<dbReference type="EMBL" id="VDMD01000001">
    <property type="protein sequence ID" value="TRM68930.1"/>
    <property type="molecule type" value="Genomic_DNA"/>
</dbReference>
<keyword evidence="9" id="KW-1185">Reference proteome</keyword>
<feature type="transmembrane region" description="Helical" evidence="6">
    <location>
        <begin position="120"/>
        <end position="139"/>
    </location>
</feature>
<dbReference type="Pfam" id="PF00916">
    <property type="entry name" value="Sulfate_transp"/>
    <property type="match status" value="1"/>
</dbReference>
<evidence type="ECO:0000256" key="1">
    <source>
        <dbReference type="ARBA" id="ARBA00004141"/>
    </source>
</evidence>
<dbReference type="GO" id="GO:0016020">
    <property type="term" value="C:membrane"/>
    <property type="evidence" value="ECO:0007669"/>
    <property type="project" value="UniProtKB-SubCell"/>
</dbReference>
<dbReference type="Pfam" id="PF01740">
    <property type="entry name" value="STAS"/>
    <property type="match status" value="1"/>
</dbReference>
<gene>
    <name evidence="8" type="ORF">BD626DRAFT_446520</name>
</gene>
<evidence type="ECO:0000313" key="8">
    <source>
        <dbReference type="EMBL" id="TRM68930.1"/>
    </source>
</evidence>
<evidence type="ECO:0000256" key="5">
    <source>
        <dbReference type="SAM" id="MobiDB-lite"/>
    </source>
</evidence>
<feature type="transmembrane region" description="Helical" evidence="6">
    <location>
        <begin position="427"/>
        <end position="445"/>
    </location>
</feature>
<protein>
    <submittedName>
        <fullName evidence="8">Sulfate transporter family-domain-containing protein</fullName>
    </submittedName>
</protein>
<sequence length="684" mass="75683">MDPTSPAQQRKRPPIAKSMSTTSLMGIDNVPPYTSPEDSQDERASLASGSRSDYGTVPRKFKGVVCEKRLVRRIKYYIPSLGWIPEYSLSLFAGDFLAGLTVASMLIPQSISYATSLANMSPLSGLFSASVPALAYAMLGTSRQLNVAPEAALSLIVGQTVRDMQHDYDPDMKHSDAIGLAVSTVITFQVGLITFLLGFFRLGFIDVVLSRALLRGFITAIAVIISIEQLIPMLGLVPLEHTLHPSSTIAKFIFLVKNLDNSHYMTAIISFSTLLVLVGARNLKGHFKKYWFIYRVPEVLLVVVLSTLLCYFCKWDMEGVDILGDVPIKTGKHFFDFPVTARSWKFLRTTTSTSALISVVGYLDSIVAAKQNSARFGYTISPNRELVALGAANLIGSFIPGTLPAYGSITRSRINADVGGRTQMASIVCSTIILLVTFFCLPWLYYLPKCVLAAIIGLVVFSLLHETPHDVKYYWKMRSWVDLTMLSLTLIFSIIWNVEVGIVASVVISLVLVLHRASKARMTILGRVPGTDRWKPINETPEAEEDVPGVLIVRIRELSLNFANTAQLKERLRRLELYGPDKSHPSDDPRRAQAQVLVFHVADVEQMDAQATQIFEELLEEYLNRGVSLYFAHVRPPVMRAFKKAGVRQLLGEEAFLENVADVMTKLPVRSYAPSLGGAETPPV</sequence>
<dbReference type="InterPro" id="IPR002645">
    <property type="entry name" value="STAS_dom"/>
</dbReference>
<feature type="transmembrane region" description="Helical" evidence="6">
    <location>
        <begin position="502"/>
        <end position="518"/>
    </location>
</feature>
<feature type="region of interest" description="Disordered" evidence="5">
    <location>
        <begin position="1"/>
        <end position="54"/>
    </location>
</feature>
<evidence type="ECO:0000313" key="9">
    <source>
        <dbReference type="Proteomes" id="UP000320762"/>
    </source>
</evidence>
<evidence type="ECO:0000256" key="4">
    <source>
        <dbReference type="ARBA" id="ARBA00023136"/>
    </source>
</evidence>
<feature type="domain" description="STAS" evidence="7">
    <location>
        <begin position="560"/>
        <end position="667"/>
    </location>
</feature>
<dbReference type="InterPro" id="IPR036513">
    <property type="entry name" value="STAS_dom_sf"/>
</dbReference>
<dbReference type="InterPro" id="IPR001902">
    <property type="entry name" value="SLC26A/SulP_fam"/>
</dbReference>
<dbReference type="GO" id="GO:0055085">
    <property type="term" value="P:transmembrane transport"/>
    <property type="evidence" value="ECO:0007669"/>
    <property type="project" value="InterPro"/>
</dbReference>
<dbReference type="CDD" id="cd07042">
    <property type="entry name" value="STAS_SulP_like_sulfate_transporter"/>
    <property type="match status" value="1"/>
</dbReference>
<dbReference type="Proteomes" id="UP000320762">
    <property type="component" value="Unassembled WGS sequence"/>
</dbReference>
<keyword evidence="4 6" id="KW-0472">Membrane</keyword>
<dbReference type="PROSITE" id="PS50801">
    <property type="entry name" value="STAS"/>
    <property type="match status" value="1"/>
</dbReference>
<keyword evidence="3 6" id="KW-1133">Transmembrane helix</keyword>
<keyword evidence="2 6" id="KW-0812">Transmembrane</keyword>
<accession>A0A550CVW5</accession>
<feature type="transmembrane region" description="Helical" evidence="6">
    <location>
        <begin position="177"/>
        <end position="200"/>
    </location>
</feature>
<feature type="transmembrane region" description="Helical" evidence="6">
    <location>
        <begin position="262"/>
        <end position="280"/>
    </location>
</feature>
<dbReference type="OrthoDB" id="427213at2759"/>
<dbReference type="SUPFAM" id="SSF52091">
    <property type="entry name" value="SpoIIaa-like"/>
    <property type="match status" value="1"/>
</dbReference>
<organism evidence="8 9">
    <name type="scientific">Schizophyllum amplum</name>
    <dbReference type="NCBI Taxonomy" id="97359"/>
    <lineage>
        <taxon>Eukaryota</taxon>
        <taxon>Fungi</taxon>
        <taxon>Dikarya</taxon>
        <taxon>Basidiomycota</taxon>
        <taxon>Agaricomycotina</taxon>
        <taxon>Agaricomycetes</taxon>
        <taxon>Agaricomycetidae</taxon>
        <taxon>Agaricales</taxon>
        <taxon>Schizophyllaceae</taxon>
        <taxon>Schizophyllum</taxon>
    </lineage>
</organism>
<feature type="transmembrane region" description="Helical" evidence="6">
    <location>
        <begin position="212"/>
        <end position="231"/>
    </location>
</feature>
<name>A0A550CVW5_9AGAR</name>
<comment type="subcellular location">
    <subcellularLocation>
        <location evidence="1">Membrane</location>
        <topology evidence="1">Multi-pass membrane protein</topology>
    </subcellularLocation>
</comment>
<comment type="caution">
    <text evidence="8">The sequence shown here is derived from an EMBL/GenBank/DDBJ whole genome shotgun (WGS) entry which is preliminary data.</text>
</comment>
<feature type="transmembrane region" description="Helical" evidence="6">
    <location>
        <begin position="386"/>
        <end position="406"/>
    </location>
</feature>
<evidence type="ECO:0000256" key="3">
    <source>
        <dbReference type="ARBA" id="ARBA00022989"/>
    </source>
</evidence>
<evidence type="ECO:0000256" key="6">
    <source>
        <dbReference type="SAM" id="Phobius"/>
    </source>
</evidence>
<dbReference type="Gene3D" id="3.30.750.24">
    <property type="entry name" value="STAS domain"/>
    <property type="match status" value="1"/>
</dbReference>
<dbReference type="NCBIfam" id="TIGR00815">
    <property type="entry name" value="sulP"/>
    <property type="match status" value="1"/>
</dbReference>
<feature type="transmembrane region" description="Helical" evidence="6">
    <location>
        <begin position="292"/>
        <end position="312"/>
    </location>
</feature>
<dbReference type="STRING" id="97359.A0A550CVW5"/>
<dbReference type="PANTHER" id="PTHR11814">
    <property type="entry name" value="SULFATE TRANSPORTER"/>
    <property type="match status" value="1"/>
</dbReference>
<feature type="transmembrane region" description="Helical" evidence="6">
    <location>
        <begin position="451"/>
        <end position="467"/>
    </location>
</feature>
<proteinExistence type="predicted"/>
<reference evidence="8 9" key="1">
    <citation type="journal article" date="2019" name="New Phytol.">
        <title>Comparative genomics reveals unique wood-decay strategies and fruiting body development in the Schizophyllaceae.</title>
        <authorList>
            <person name="Almasi E."/>
            <person name="Sahu N."/>
            <person name="Krizsan K."/>
            <person name="Balint B."/>
            <person name="Kovacs G.M."/>
            <person name="Kiss B."/>
            <person name="Cseklye J."/>
            <person name="Drula E."/>
            <person name="Henrissat B."/>
            <person name="Nagy I."/>
            <person name="Chovatia M."/>
            <person name="Adam C."/>
            <person name="LaButti K."/>
            <person name="Lipzen A."/>
            <person name="Riley R."/>
            <person name="Grigoriev I.V."/>
            <person name="Nagy L.G."/>
        </authorList>
    </citation>
    <scope>NUCLEOTIDE SEQUENCE [LARGE SCALE GENOMIC DNA]</scope>
    <source>
        <strain evidence="8 9">NL-1724</strain>
    </source>
</reference>
<evidence type="ECO:0000259" key="7">
    <source>
        <dbReference type="PROSITE" id="PS50801"/>
    </source>
</evidence>
<dbReference type="AlphaFoldDB" id="A0A550CVW5"/>
<evidence type="ECO:0000256" key="2">
    <source>
        <dbReference type="ARBA" id="ARBA00022692"/>
    </source>
</evidence>
<dbReference type="InterPro" id="IPR011547">
    <property type="entry name" value="SLC26A/SulP_dom"/>
</dbReference>